<dbReference type="Proteomes" id="UP000663836">
    <property type="component" value="Unassembled WGS sequence"/>
</dbReference>
<sequence length="95" mass="10907">DDFKSDVDLRVACLILDKQVKLINGNENNILIPQNWLKKYIEEQARGIEFRQSDTKQTSPVQKTEPPKNITTAAPGPRLMSKTGLNIYRMMNYLV</sequence>
<feature type="region of interest" description="Disordered" evidence="1">
    <location>
        <begin position="49"/>
        <end position="76"/>
    </location>
</feature>
<feature type="non-terminal residue" evidence="2">
    <location>
        <position position="1"/>
    </location>
</feature>
<organism evidence="2 3">
    <name type="scientific">Rotaria sordida</name>
    <dbReference type="NCBI Taxonomy" id="392033"/>
    <lineage>
        <taxon>Eukaryota</taxon>
        <taxon>Metazoa</taxon>
        <taxon>Spiralia</taxon>
        <taxon>Gnathifera</taxon>
        <taxon>Rotifera</taxon>
        <taxon>Eurotatoria</taxon>
        <taxon>Bdelloidea</taxon>
        <taxon>Philodinida</taxon>
        <taxon>Philodinidae</taxon>
        <taxon>Rotaria</taxon>
    </lineage>
</organism>
<evidence type="ECO:0000313" key="2">
    <source>
        <dbReference type="EMBL" id="CAF4210290.1"/>
    </source>
</evidence>
<evidence type="ECO:0000256" key="1">
    <source>
        <dbReference type="SAM" id="MobiDB-lite"/>
    </source>
</evidence>
<proteinExistence type="predicted"/>
<reference evidence="2" key="1">
    <citation type="submission" date="2021-02" db="EMBL/GenBank/DDBJ databases">
        <authorList>
            <person name="Nowell W R."/>
        </authorList>
    </citation>
    <scope>NUCLEOTIDE SEQUENCE</scope>
</reference>
<dbReference type="EMBL" id="CAJOBD010015673">
    <property type="protein sequence ID" value="CAF4210290.1"/>
    <property type="molecule type" value="Genomic_DNA"/>
</dbReference>
<evidence type="ECO:0000313" key="3">
    <source>
        <dbReference type="Proteomes" id="UP000663836"/>
    </source>
</evidence>
<gene>
    <name evidence="2" type="ORF">JBS370_LOCUS36962</name>
</gene>
<comment type="caution">
    <text evidence="2">The sequence shown here is derived from an EMBL/GenBank/DDBJ whole genome shotgun (WGS) entry which is preliminary data.</text>
</comment>
<protein>
    <submittedName>
        <fullName evidence="2">Uncharacterized protein</fullName>
    </submittedName>
</protein>
<name>A0A820CL72_9BILA</name>
<accession>A0A820CL72</accession>
<dbReference type="AlphaFoldDB" id="A0A820CL72"/>